<reference evidence="10 11" key="1">
    <citation type="submission" date="2019-03" db="EMBL/GenBank/DDBJ databases">
        <title>Roseomonas sp. a novel Roseomonas species isolated from Sea whip Gorgonian.</title>
        <authorList>
            <person name="Li F."/>
            <person name="Pan X."/>
            <person name="Huang S."/>
            <person name="Li Z."/>
            <person name="Meng B."/>
        </authorList>
    </citation>
    <scope>NUCLEOTIDE SEQUENCE [LARGE SCALE GENOMIC DNA]</scope>
    <source>
        <strain evidence="10 11">M0104</strain>
    </source>
</reference>
<keyword evidence="4" id="KW-0004">4Fe-4S</keyword>
<comment type="subcellular location">
    <subcellularLocation>
        <location evidence="2">Cell envelope</location>
    </subcellularLocation>
</comment>
<dbReference type="GO" id="GO:0030151">
    <property type="term" value="F:molybdenum ion binding"/>
    <property type="evidence" value="ECO:0007669"/>
    <property type="project" value="TreeGrafter"/>
</dbReference>
<dbReference type="PANTHER" id="PTHR43598:SF1">
    <property type="entry name" value="FORMATE DEHYDROGENASE-O MAJOR SUBUNIT"/>
    <property type="match status" value="1"/>
</dbReference>
<evidence type="ECO:0000313" key="11">
    <source>
        <dbReference type="Proteomes" id="UP000460715"/>
    </source>
</evidence>
<evidence type="ECO:0000256" key="1">
    <source>
        <dbReference type="ARBA" id="ARBA00001966"/>
    </source>
</evidence>
<dbReference type="GO" id="GO:0009055">
    <property type="term" value="F:electron transfer activity"/>
    <property type="evidence" value="ECO:0007669"/>
    <property type="project" value="TreeGrafter"/>
</dbReference>
<dbReference type="Pfam" id="PF04879">
    <property type="entry name" value="Molybdop_Fe4S4"/>
    <property type="match status" value="1"/>
</dbReference>
<dbReference type="AlphaFoldDB" id="A0A845BHB2"/>
<dbReference type="GO" id="GO:0030313">
    <property type="term" value="C:cell envelope"/>
    <property type="evidence" value="ECO:0007669"/>
    <property type="project" value="UniProtKB-SubCell"/>
</dbReference>
<organism evidence="10 11">
    <name type="scientific">Teichococcus coralli</name>
    <dbReference type="NCBI Taxonomy" id="2545983"/>
    <lineage>
        <taxon>Bacteria</taxon>
        <taxon>Pseudomonadati</taxon>
        <taxon>Pseudomonadota</taxon>
        <taxon>Alphaproteobacteria</taxon>
        <taxon>Acetobacterales</taxon>
        <taxon>Roseomonadaceae</taxon>
        <taxon>Roseomonas</taxon>
    </lineage>
</organism>
<comment type="caution">
    <text evidence="10">The sequence shown here is derived from an EMBL/GenBank/DDBJ whole genome shotgun (WGS) entry which is preliminary data.</text>
</comment>
<proteinExistence type="inferred from homology"/>
<dbReference type="PROSITE" id="PS51669">
    <property type="entry name" value="4FE4S_MOW_BIS_MGD"/>
    <property type="match status" value="1"/>
</dbReference>
<dbReference type="Gene3D" id="3.40.50.740">
    <property type="match status" value="1"/>
</dbReference>
<dbReference type="InterPro" id="IPR006963">
    <property type="entry name" value="Mopterin_OxRdtase_4Fe-4S_dom"/>
</dbReference>
<keyword evidence="8" id="KW-0411">Iron-sulfur</keyword>
<dbReference type="OrthoDB" id="9810782at2"/>
<evidence type="ECO:0000256" key="7">
    <source>
        <dbReference type="ARBA" id="ARBA00023004"/>
    </source>
</evidence>
<evidence type="ECO:0000256" key="2">
    <source>
        <dbReference type="ARBA" id="ARBA00004196"/>
    </source>
</evidence>
<keyword evidence="5" id="KW-0479">Metal-binding</keyword>
<dbReference type="SUPFAM" id="SSF53706">
    <property type="entry name" value="Formate dehydrogenase/DMSO reductase, domains 1-3"/>
    <property type="match status" value="1"/>
</dbReference>
<feature type="domain" description="4Fe-4S Mo/W bis-MGD-type" evidence="9">
    <location>
        <begin position="51"/>
        <end position="107"/>
    </location>
</feature>
<keyword evidence="11" id="KW-1185">Reference proteome</keyword>
<dbReference type="GO" id="GO:0009061">
    <property type="term" value="P:anaerobic respiration"/>
    <property type="evidence" value="ECO:0007669"/>
    <property type="project" value="TreeGrafter"/>
</dbReference>
<dbReference type="Proteomes" id="UP000460715">
    <property type="component" value="Unassembled WGS sequence"/>
</dbReference>
<dbReference type="EMBL" id="SNVJ01000022">
    <property type="protein sequence ID" value="MXP65470.1"/>
    <property type="molecule type" value="Genomic_DNA"/>
</dbReference>
<evidence type="ECO:0000256" key="3">
    <source>
        <dbReference type="ARBA" id="ARBA00010312"/>
    </source>
</evidence>
<dbReference type="GO" id="GO:0016491">
    <property type="term" value="F:oxidoreductase activity"/>
    <property type="evidence" value="ECO:0007669"/>
    <property type="project" value="UniProtKB-KW"/>
</dbReference>
<gene>
    <name evidence="10" type="ORF">E0493_19155</name>
</gene>
<sequence length="197" mass="21512">MKKMRRSMSGRVSGFLRDWSLPRQLAGESVMAEAAKSAASRALRPRLEEADKVGTSICPFCAVGCAQLVYAKNGKPIHIEGDPRSPVNQGTLCPKGAGTLGVLLSPERINHVLHRAPYSDRWEQKPLDWAMERIAQLTKQARDETFAETLPDGRVINQTLGLGSLGGATLDNEENYLIKKLFGGGLGMVNIENQARI</sequence>
<name>A0A845BHB2_9PROT</name>
<protein>
    <submittedName>
        <fullName evidence="10">Dehydrogenase</fullName>
    </submittedName>
</protein>
<comment type="similarity">
    <text evidence="3">Belongs to the prokaryotic molybdopterin-containing oxidoreductase family.</text>
</comment>
<evidence type="ECO:0000259" key="9">
    <source>
        <dbReference type="PROSITE" id="PS51669"/>
    </source>
</evidence>
<evidence type="ECO:0000256" key="8">
    <source>
        <dbReference type="ARBA" id="ARBA00023014"/>
    </source>
</evidence>
<evidence type="ECO:0000256" key="4">
    <source>
        <dbReference type="ARBA" id="ARBA00022485"/>
    </source>
</evidence>
<comment type="cofactor">
    <cofactor evidence="1">
        <name>[4Fe-4S] cluster</name>
        <dbReference type="ChEBI" id="CHEBI:49883"/>
    </cofactor>
</comment>
<dbReference type="Gene3D" id="2.20.25.90">
    <property type="entry name" value="ADC-like domains"/>
    <property type="match status" value="1"/>
</dbReference>
<dbReference type="PANTHER" id="PTHR43598">
    <property type="entry name" value="TUNGSTEN-CONTAINING FORMYLMETHANOFURAN DEHYDROGENASE 2 SUBUNIT B"/>
    <property type="match status" value="1"/>
</dbReference>
<keyword evidence="7" id="KW-0408">Iron</keyword>
<dbReference type="SMART" id="SM00926">
    <property type="entry name" value="Molybdop_Fe4S4"/>
    <property type="match status" value="1"/>
</dbReference>
<evidence type="ECO:0000256" key="6">
    <source>
        <dbReference type="ARBA" id="ARBA00023002"/>
    </source>
</evidence>
<keyword evidence="6" id="KW-0560">Oxidoreductase</keyword>
<dbReference type="GO" id="GO:0051539">
    <property type="term" value="F:4 iron, 4 sulfur cluster binding"/>
    <property type="evidence" value="ECO:0007669"/>
    <property type="project" value="UniProtKB-KW"/>
</dbReference>
<accession>A0A845BHB2</accession>
<evidence type="ECO:0000256" key="5">
    <source>
        <dbReference type="ARBA" id="ARBA00022723"/>
    </source>
</evidence>
<evidence type="ECO:0000313" key="10">
    <source>
        <dbReference type="EMBL" id="MXP65470.1"/>
    </source>
</evidence>